<dbReference type="AlphaFoldDB" id="M2NH67"/>
<dbReference type="KEGG" id="bcom:BAUCODRAFT_119984"/>
<dbReference type="GeneID" id="19107467"/>
<sequence length="57" mass="6426">MTSRWSRGCAEDRSLGKWKPEACEEGSVLRASHEISACCATANVPRTYQDQPSIWRL</sequence>
<dbReference type="EMBL" id="KB445552">
    <property type="protein sequence ID" value="EMC98679.1"/>
    <property type="molecule type" value="Genomic_DNA"/>
</dbReference>
<dbReference type="RefSeq" id="XP_007673878.1">
    <property type="nucleotide sequence ID" value="XM_007675688.1"/>
</dbReference>
<accession>M2NH67</accession>
<reference evidence="1 2" key="1">
    <citation type="journal article" date="2012" name="PLoS Pathog.">
        <title>Diverse lifestyles and strategies of plant pathogenesis encoded in the genomes of eighteen Dothideomycetes fungi.</title>
        <authorList>
            <person name="Ohm R.A."/>
            <person name="Feau N."/>
            <person name="Henrissat B."/>
            <person name="Schoch C.L."/>
            <person name="Horwitz B.A."/>
            <person name="Barry K.W."/>
            <person name="Condon B.J."/>
            <person name="Copeland A.C."/>
            <person name="Dhillon B."/>
            <person name="Glaser F."/>
            <person name="Hesse C.N."/>
            <person name="Kosti I."/>
            <person name="LaButti K."/>
            <person name="Lindquist E.A."/>
            <person name="Lucas S."/>
            <person name="Salamov A.A."/>
            <person name="Bradshaw R.E."/>
            <person name="Ciuffetti L."/>
            <person name="Hamelin R.C."/>
            <person name="Kema G.H.J."/>
            <person name="Lawrence C."/>
            <person name="Scott J.A."/>
            <person name="Spatafora J.W."/>
            <person name="Turgeon B.G."/>
            <person name="de Wit P.J.G.M."/>
            <person name="Zhong S."/>
            <person name="Goodwin S.B."/>
            <person name="Grigoriev I.V."/>
        </authorList>
    </citation>
    <scope>NUCLEOTIDE SEQUENCE [LARGE SCALE GENOMIC DNA]</scope>
    <source>
        <strain evidence="1 2">UAMH 10762</strain>
    </source>
</reference>
<dbReference type="HOGENOM" id="CLU_2996196_0_0_1"/>
<proteinExistence type="predicted"/>
<gene>
    <name evidence="1" type="ORF">BAUCODRAFT_119984</name>
</gene>
<organism evidence="1 2">
    <name type="scientific">Baudoinia panamericana (strain UAMH 10762)</name>
    <name type="common">Angels' share fungus</name>
    <name type="synonym">Baudoinia compniacensis (strain UAMH 10762)</name>
    <dbReference type="NCBI Taxonomy" id="717646"/>
    <lineage>
        <taxon>Eukaryota</taxon>
        <taxon>Fungi</taxon>
        <taxon>Dikarya</taxon>
        <taxon>Ascomycota</taxon>
        <taxon>Pezizomycotina</taxon>
        <taxon>Dothideomycetes</taxon>
        <taxon>Dothideomycetidae</taxon>
        <taxon>Mycosphaerellales</taxon>
        <taxon>Teratosphaeriaceae</taxon>
        <taxon>Baudoinia</taxon>
    </lineage>
</organism>
<name>M2NH67_BAUPA</name>
<evidence type="ECO:0000313" key="1">
    <source>
        <dbReference type="EMBL" id="EMC98679.1"/>
    </source>
</evidence>
<protein>
    <submittedName>
        <fullName evidence="1">Uncharacterized protein</fullName>
    </submittedName>
</protein>
<keyword evidence="2" id="KW-1185">Reference proteome</keyword>
<dbReference type="Proteomes" id="UP000011761">
    <property type="component" value="Unassembled WGS sequence"/>
</dbReference>
<evidence type="ECO:0000313" key="2">
    <source>
        <dbReference type="Proteomes" id="UP000011761"/>
    </source>
</evidence>